<keyword evidence="5 7" id="KW-0804">Transcription</keyword>
<evidence type="ECO:0000259" key="9">
    <source>
        <dbReference type="PROSITE" id="PS51742"/>
    </source>
</evidence>
<dbReference type="RefSeq" id="XP_013591130.1">
    <property type="nucleotide sequence ID" value="XM_013735676.1"/>
</dbReference>
<evidence type="ECO:0000256" key="7">
    <source>
        <dbReference type="RuleBase" id="RU367031"/>
    </source>
</evidence>
<evidence type="ECO:0000256" key="1">
    <source>
        <dbReference type="ARBA" id="ARBA00003687"/>
    </source>
</evidence>
<evidence type="ECO:0000256" key="6">
    <source>
        <dbReference type="ARBA" id="ARBA00023242"/>
    </source>
</evidence>
<sequence length="329" mass="34914">MDQREAMALSGSGYYYIQRGMPGSAPPQTQPSFYGSQGFQQFSNPSSPFGTTGFVYPPLPVETSQVDSLTPVALPPSGETFVKRKRGRPRKYGQDGSVSLALSPSVSSSSMSPNSNKRGRGRPPGSGKKQRLSSIGGLMPWGTSFTPHVIVVSVGEDIASKVMSFSQQSPRAICVLSVTGAVSTATILQPSPSQGAIKYEGRFELLSLSTSYPNATDNDYPNSTVNLAVSLASPDYRVIGGGVGGPLIAASSVQVIVGSFIWAIPKGKIKKRDEDVQKTDALDDNTAATSPDVPQQSHNLVQTPVGMWSTGSRSMDMHHAHMDIDLMRG</sequence>
<dbReference type="GO" id="GO:0005634">
    <property type="term" value="C:nucleus"/>
    <property type="evidence" value="ECO:0007669"/>
    <property type="project" value="UniProtKB-SubCell"/>
</dbReference>
<dbReference type="Gramene" id="Bo6g077640.1">
    <property type="protein sequence ID" value="Bo6g077640.1"/>
    <property type="gene ID" value="Bo6g077640"/>
</dbReference>
<keyword evidence="3 7" id="KW-0805">Transcription regulation</keyword>
<reference evidence="10 11" key="1">
    <citation type="journal article" date="2014" name="Genome Biol.">
        <title>Transcriptome and methylome profiling reveals relics of genome dominance in the mesopolyploid Brassica oleracea.</title>
        <authorList>
            <person name="Parkin I.A."/>
            <person name="Koh C."/>
            <person name="Tang H."/>
            <person name="Robinson S.J."/>
            <person name="Kagale S."/>
            <person name="Clarke W.E."/>
            <person name="Town C.D."/>
            <person name="Nixon J."/>
            <person name="Krishnakumar V."/>
            <person name="Bidwell S.L."/>
            <person name="Denoeud F."/>
            <person name="Belcram H."/>
            <person name="Links M.G."/>
            <person name="Just J."/>
            <person name="Clarke C."/>
            <person name="Bender T."/>
            <person name="Huebert T."/>
            <person name="Mason A.S."/>
            <person name="Pires J.C."/>
            <person name="Barker G."/>
            <person name="Moore J."/>
            <person name="Walley P.G."/>
            <person name="Manoli S."/>
            <person name="Batley J."/>
            <person name="Edwards D."/>
            <person name="Nelson M.N."/>
            <person name="Wang X."/>
            <person name="Paterson A.H."/>
            <person name="King G."/>
            <person name="Bancroft I."/>
            <person name="Chalhoub B."/>
            <person name="Sharpe A.G."/>
        </authorList>
    </citation>
    <scope>NUCLEOTIDE SEQUENCE</scope>
    <source>
        <strain evidence="10 11">cv. TO1000</strain>
    </source>
</reference>
<protein>
    <recommendedName>
        <fullName evidence="7">AT-hook motif nuclear-localized protein</fullName>
    </recommendedName>
</protein>
<keyword evidence="4 7" id="KW-0238">DNA-binding</keyword>
<evidence type="ECO:0000256" key="5">
    <source>
        <dbReference type="ARBA" id="ARBA00023163"/>
    </source>
</evidence>
<keyword evidence="6 7" id="KW-0539">Nucleus</keyword>
<dbReference type="GO" id="GO:0003680">
    <property type="term" value="F:minor groove of adenine-thymine-rich DNA binding"/>
    <property type="evidence" value="ECO:0007669"/>
    <property type="project" value="UniProtKB-UniRule"/>
</dbReference>
<dbReference type="SMART" id="SM00384">
    <property type="entry name" value="AT_hook"/>
    <property type="match status" value="2"/>
</dbReference>
<dbReference type="AlphaFoldDB" id="A0A0D3CV47"/>
<dbReference type="InterPro" id="IPR005175">
    <property type="entry name" value="PPC_dom"/>
</dbReference>
<dbReference type="SUPFAM" id="SSF117856">
    <property type="entry name" value="AF0104/ALDC/Ptd012-like"/>
    <property type="match status" value="1"/>
</dbReference>
<dbReference type="CDD" id="cd11378">
    <property type="entry name" value="DUF296"/>
    <property type="match status" value="1"/>
</dbReference>
<accession>A0A0D3CV47</accession>
<proteinExistence type="predicted"/>
<feature type="domain" description="PPC" evidence="9">
    <location>
        <begin position="142"/>
        <end position="286"/>
    </location>
</feature>
<dbReference type="Pfam" id="PF03479">
    <property type="entry name" value="PCC"/>
    <property type="match status" value="1"/>
</dbReference>
<comment type="function">
    <text evidence="1 7">Transcription factor that specifically binds AT-rich DNA sequences related to the nuclear matrix attachment regions (MARs).</text>
</comment>
<reference evidence="10" key="2">
    <citation type="submission" date="2015-03" db="UniProtKB">
        <authorList>
            <consortium name="EnsemblPlants"/>
        </authorList>
    </citation>
    <scope>IDENTIFICATION</scope>
</reference>
<name>A0A0D3CV47_BRAOL</name>
<dbReference type="PROSITE" id="PS51742">
    <property type="entry name" value="PPC"/>
    <property type="match status" value="1"/>
</dbReference>
<dbReference type="InterPro" id="IPR039605">
    <property type="entry name" value="AHL"/>
</dbReference>
<dbReference type="PANTHER" id="PTHR31500:SF95">
    <property type="entry name" value="AT-HOOK MOTIF NUCLEAR-LOCALIZED PROTEIN"/>
    <property type="match status" value="1"/>
</dbReference>
<evidence type="ECO:0000256" key="4">
    <source>
        <dbReference type="ARBA" id="ARBA00023125"/>
    </source>
</evidence>
<evidence type="ECO:0000313" key="10">
    <source>
        <dbReference type="EnsemblPlants" id="Bo6g077640.1"/>
    </source>
</evidence>
<dbReference type="KEGG" id="boe:106299612"/>
<dbReference type="Proteomes" id="UP000032141">
    <property type="component" value="Chromosome C6"/>
</dbReference>
<dbReference type="OMA" id="GSYIWAI"/>
<evidence type="ECO:0000313" key="11">
    <source>
        <dbReference type="Proteomes" id="UP000032141"/>
    </source>
</evidence>
<dbReference type="OrthoDB" id="688543at2759"/>
<comment type="domain">
    <text evidence="7">The PPC domain mediates interactions between AHL proteins.</text>
</comment>
<dbReference type="PANTHER" id="PTHR31500">
    <property type="entry name" value="AT-HOOK MOTIF NUCLEAR-LOCALIZED PROTEIN 9"/>
    <property type="match status" value="1"/>
</dbReference>
<dbReference type="InterPro" id="IPR017956">
    <property type="entry name" value="AT_hook_DNA-bd_motif"/>
</dbReference>
<evidence type="ECO:0000256" key="2">
    <source>
        <dbReference type="ARBA" id="ARBA00004123"/>
    </source>
</evidence>
<feature type="compositionally biased region" description="Polar residues" evidence="8">
    <location>
        <begin position="30"/>
        <end position="50"/>
    </location>
</feature>
<dbReference type="HOGENOM" id="CLU_039808_0_2_1"/>
<evidence type="ECO:0000256" key="3">
    <source>
        <dbReference type="ARBA" id="ARBA00023015"/>
    </source>
</evidence>
<dbReference type="eggNOG" id="ENOG502QTYW">
    <property type="taxonomic scope" value="Eukaryota"/>
</dbReference>
<dbReference type="Gene3D" id="3.30.1330.80">
    <property type="entry name" value="Hypothetical protein, similar to alpha- acetolactate decarboxylase, domain 2"/>
    <property type="match status" value="1"/>
</dbReference>
<dbReference type="EnsemblPlants" id="Bo6g077640.1">
    <property type="protein sequence ID" value="Bo6g077640.1"/>
    <property type="gene ID" value="Bo6g077640"/>
</dbReference>
<keyword evidence="11" id="KW-1185">Reference proteome</keyword>
<comment type="subcellular location">
    <subcellularLocation>
        <location evidence="2 7">Nucleus</location>
    </subcellularLocation>
</comment>
<dbReference type="STRING" id="109376.A0A0D3CV47"/>
<feature type="region of interest" description="Disordered" evidence="8">
    <location>
        <begin position="66"/>
        <end position="133"/>
    </location>
</feature>
<feature type="region of interest" description="Disordered" evidence="8">
    <location>
        <begin position="20"/>
        <end position="51"/>
    </location>
</feature>
<organism evidence="10 11">
    <name type="scientific">Brassica oleracea var. oleracea</name>
    <dbReference type="NCBI Taxonomy" id="109376"/>
    <lineage>
        <taxon>Eukaryota</taxon>
        <taxon>Viridiplantae</taxon>
        <taxon>Streptophyta</taxon>
        <taxon>Embryophyta</taxon>
        <taxon>Tracheophyta</taxon>
        <taxon>Spermatophyta</taxon>
        <taxon>Magnoliopsida</taxon>
        <taxon>eudicotyledons</taxon>
        <taxon>Gunneridae</taxon>
        <taxon>Pentapetalae</taxon>
        <taxon>rosids</taxon>
        <taxon>malvids</taxon>
        <taxon>Brassicales</taxon>
        <taxon>Brassicaceae</taxon>
        <taxon>Brassiceae</taxon>
        <taxon>Brassica</taxon>
    </lineage>
</organism>
<evidence type="ECO:0000256" key="8">
    <source>
        <dbReference type="SAM" id="MobiDB-lite"/>
    </source>
</evidence>
<dbReference type="GeneID" id="106299612"/>
<feature type="compositionally biased region" description="Low complexity" evidence="8">
    <location>
        <begin position="97"/>
        <end position="116"/>
    </location>
</feature>